<feature type="domain" description="HTH merR-type" evidence="3">
    <location>
        <begin position="161"/>
        <end position="230"/>
    </location>
</feature>
<dbReference type="Pfam" id="PF13411">
    <property type="entry name" value="MerR_1"/>
    <property type="match status" value="1"/>
</dbReference>
<feature type="compositionally biased region" description="Low complexity" evidence="2">
    <location>
        <begin position="278"/>
        <end position="292"/>
    </location>
</feature>
<dbReference type="SMART" id="SM00422">
    <property type="entry name" value="HTH_MERR"/>
    <property type="match status" value="2"/>
</dbReference>
<dbReference type="InterPro" id="IPR000551">
    <property type="entry name" value="MerR-type_HTH_dom"/>
</dbReference>
<dbReference type="SUPFAM" id="SSF46955">
    <property type="entry name" value="Putative DNA-binding domain"/>
    <property type="match status" value="2"/>
</dbReference>
<dbReference type="PANTHER" id="PTHR30204:SF93">
    <property type="entry name" value="HTH MERR-TYPE DOMAIN-CONTAINING PROTEIN"/>
    <property type="match status" value="1"/>
</dbReference>
<comment type="caution">
    <text evidence="4">The sequence shown here is derived from an EMBL/GenBank/DDBJ whole genome shotgun (WGS) entry which is preliminary data.</text>
</comment>
<dbReference type="InterPro" id="IPR047057">
    <property type="entry name" value="MerR_fam"/>
</dbReference>
<evidence type="ECO:0000256" key="1">
    <source>
        <dbReference type="ARBA" id="ARBA00023125"/>
    </source>
</evidence>
<keyword evidence="5" id="KW-1185">Reference proteome</keyword>
<dbReference type="Proteomes" id="UP001332243">
    <property type="component" value="Unassembled WGS sequence"/>
</dbReference>
<dbReference type="InterPro" id="IPR009061">
    <property type="entry name" value="DNA-bd_dom_put_sf"/>
</dbReference>
<feature type="compositionally biased region" description="Low complexity" evidence="2">
    <location>
        <begin position="122"/>
        <end position="140"/>
    </location>
</feature>
<dbReference type="PROSITE" id="PS50937">
    <property type="entry name" value="HTH_MERR_2"/>
    <property type="match status" value="1"/>
</dbReference>
<gene>
    <name evidence="4" type="ORF">V1633_01980</name>
</gene>
<dbReference type="Gene3D" id="1.10.1660.10">
    <property type="match status" value="2"/>
</dbReference>
<evidence type="ECO:0000256" key="2">
    <source>
        <dbReference type="SAM" id="MobiDB-lite"/>
    </source>
</evidence>
<dbReference type="PANTHER" id="PTHR30204">
    <property type="entry name" value="REDOX-CYCLING DRUG-SENSING TRANSCRIPTIONAL ACTIVATOR SOXR"/>
    <property type="match status" value="1"/>
</dbReference>
<organism evidence="4 5">
    <name type="scientific">Plantactinospora sonchi</name>
    <dbReference type="NCBI Taxonomy" id="1544735"/>
    <lineage>
        <taxon>Bacteria</taxon>
        <taxon>Bacillati</taxon>
        <taxon>Actinomycetota</taxon>
        <taxon>Actinomycetes</taxon>
        <taxon>Micromonosporales</taxon>
        <taxon>Micromonosporaceae</taxon>
        <taxon>Plantactinospora</taxon>
    </lineage>
</organism>
<dbReference type="RefSeq" id="WP_331212334.1">
    <property type="nucleotide sequence ID" value="NZ_JAZGQK010000001.1"/>
</dbReference>
<sequence>MSRSEDRLRPVDLARLVNVSTQQIRNYVDTGILPPAPRTSSGYRSLTDRHRRALLAYRAMASGYGWGAARAVMQAIHGGELPRAFALLDAGHAAQHEERRLLRETGEALARIAGQSTEARRAGQAGARAGQAGTRAVDPAARAVDAGPRAGDAGARAGEGGLRIGELARLLGIRTSALRVWESAGLLTPSRERGTRYRRFGPDDVRDARMIRMLRQGRYPLPQVRAIMDGLRRTGSTDALRAVVMQRDAELTRRAGAMLEGASRLHDYLTAHPPDGPAPDAAAADVPSDGSATPGQGGTG</sequence>
<evidence type="ECO:0000313" key="5">
    <source>
        <dbReference type="Proteomes" id="UP001332243"/>
    </source>
</evidence>
<reference evidence="4 5" key="1">
    <citation type="submission" date="2024-01" db="EMBL/GenBank/DDBJ databases">
        <title>Genome insights into Plantactinospora sonchi sp. nov.</title>
        <authorList>
            <person name="Wang L."/>
        </authorList>
    </citation>
    <scope>NUCLEOTIDE SEQUENCE [LARGE SCALE GENOMIC DNA]</scope>
    <source>
        <strain evidence="4 5">NEAU-QY2</strain>
    </source>
</reference>
<keyword evidence="1" id="KW-0238">DNA-binding</keyword>
<proteinExistence type="predicted"/>
<accession>A0ABU7RL84</accession>
<evidence type="ECO:0000259" key="3">
    <source>
        <dbReference type="PROSITE" id="PS50937"/>
    </source>
</evidence>
<feature type="region of interest" description="Disordered" evidence="2">
    <location>
        <begin position="115"/>
        <end position="140"/>
    </location>
</feature>
<evidence type="ECO:0000313" key="4">
    <source>
        <dbReference type="EMBL" id="MEE6257257.1"/>
    </source>
</evidence>
<dbReference type="Pfam" id="PF00376">
    <property type="entry name" value="MerR"/>
    <property type="match status" value="1"/>
</dbReference>
<feature type="region of interest" description="Disordered" evidence="2">
    <location>
        <begin position="267"/>
        <end position="300"/>
    </location>
</feature>
<dbReference type="EMBL" id="JAZGQK010000001">
    <property type="protein sequence ID" value="MEE6257257.1"/>
    <property type="molecule type" value="Genomic_DNA"/>
</dbReference>
<protein>
    <submittedName>
        <fullName evidence="4">MerR family transcriptional regulator</fullName>
    </submittedName>
</protein>
<name>A0ABU7RL84_9ACTN</name>